<dbReference type="InterPro" id="IPR013283">
    <property type="entry name" value="RLI1"/>
</dbReference>
<proteinExistence type="predicted"/>
<reference evidence="1" key="1">
    <citation type="submission" date="2019-05" db="EMBL/GenBank/DDBJ databases">
        <title>Annotation for the trematode Fasciolopsis buski.</title>
        <authorList>
            <person name="Choi Y.-J."/>
        </authorList>
    </citation>
    <scope>NUCLEOTIDE SEQUENCE</scope>
    <source>
        <strain evidence="1">HT</strain>
        <tissue evidence="1">Whole worm</tissue>
    </source>
</reference>
<comment type="caution">
    <text evidence="1">The sequence shown here is derived from an EMBL/GenBank/DDBJ whole genome shotgun (WGS) entry which is preliminary data.</text>
</comment>
<keyword evidence="1" id="KW-0067">ATP-binding</keyword>
<dbReference type="GO" id="GO:0005524">
    <property type="term" value="F:ATP binding"/>
    <property type="evidence" value="ECO:0007669"/>
    <property type="project" value="UniProtKB-KW"/>
</dbReference>
<keyword evidence="1" id="KW-0547">Nucleotide-binding</keyword>
<accession>A0A8E0RRI8</accession>
<dbReference type="Gene3D" id="3.40.50.300">
    <property type="entry name" value="P-loop containing nucleotide triphosphate hydrolases"/>
    <property type="match status" value="2"/>
</dbReference>
<protein>
    <submittedName>
        <fullName evidence="1">ATP-binding cassette sub-family E member</fullName>
    </submittedName>
</protein>
<dbReference type="InterPro" id="IPR027417">
    <property type="entry name" value="P-loop_NTPase"/>
</dbReference>
<dbReference type="SUPFAM" id="SSF52540">
    <property type="entry name" value="P-loop containing nucleoside triphosphate hydrolases"/>
    <property type="match status" value="2"/>
</dbReference>
<organism evidence="1 2">
    <name type="scientific">Fasciolopsis buskii</name>
    <dbReference type="NCBI Taxonomy" id="27845"/>
    <lineage>
        <taxon>Eukaryota</taxon>
        <taxon>Metazoa</taxon>
        <taxon>Spiralia</taxon>
        <taxon>Lophotrochozoa</taxon>
        <taxon>Platyhelminthes</taxon>
        <taxon>Trematoda</taxon>
        <taxon>Digenea</taxon>
        <taxon>Plagiorchiida</taxon>
        <taxon>Echinostomata</taxon>
        <taxon>Echinostomatoidea</taxon>
        <taxon>Fasciolidae</taxon>
        <taxon>Fasciolopsis</taxon>
    </lineage>
</organism>
<dbReference type="PANTHER" id="PTHR19248">
    <property type="entry name" value="ATP-BINDING TRANSPORT PROTEIN-RELATED"/>
    <property type="match status" value="1"/>
</dbReference>
<dbReference type="EMBL" id="LUCM01008144">
    <property type="protein sequence ID" value="KAA0188883.1"/>
    <property type="molecule type" value="Genomic_DNA"/>
</dbReference>
<gene>
    <name evidence="1" type="ORF">FBUS_04377</name>
</gene>
<dbReference type="OrthoDB" id="6593433at2759"/>
<dbReference type="Proteomes" id="UP000728185">
    <property type="component" value="Unassembled WGS sequence"/>
</dbReference>
<evidence type="ECO:0000313" key="2">
    <source>
        <dbReference type="Proteomes" id="UP000728185"/>
    </source>
</evidence>
<dbReference type="AlphaFoldDB" id="A0A8E0RRI8"/>
<sequence>MVCVQKADIYMFDEPSSYLDVQQRLKIAITIRELLDDRNFVIVVEHDLSVLDYLFDFICFLYGVPGAYGVATMPFSVREGINIFLDGMIPTKNLRFRETPLVFKVSKTANEEEVKRSSRYDYPAMVKKLGNFTLTAESGSFIDSGIVVMLGENGTGKTTLIRMSAGNLKPDDDVKSSVCYIQMTWKIS</sequence>
<evidence type="ECO:0000313" key="1">
    <source>
        <dbReference type="EMBL" id="KAA0188883.1"/>
    </source>
</evidence>
<name>A0A8E0RRI8_9TREM</name>
<keyword evidence="2" id="KW-1185">Reference proteome</keyword>